<dbReference type="Pfam" id="PF21909">
    <property type="entry name" value="USP_UIM_N"/>
    <property type="match status" value="1"/>
</dbReference>
<comment type="catalytic activity">
    <reaction evidence="1 10">
        <text>Thiol-dependent hydrolysis of ester, thioester, amide, peptide and isopeptide bonds formed by the C-terminal Gly of ubiquitin (a 76-residue protein attached to proteins as an intracellular targeting signal).</text>
        <dbReference type="EC" id="3.4.19.12"/>
    </reaction>
</comment>
<dbReference type="EMBL" id="KL327474">
    <property type="protein sequence ID" value="KFP56789.1"/>
    <property type="molecule type" value="Genomic_DNA"/>
</dbReference>
<dbReference type="InterPro" id="IPR018200">
    <property type="entry name" value="USP_CS"/>
</dbReference>
<feature type="compositionally biased region" description="Polar residues" evidence="12">
    <location>
        <begin position="485"/>
        <end position="501"/>
    </location>
</feature>
<feature type="non-terminal residue" evidence="14">
    <location>
        <position position="969"/>
    </location>
</feature>
<comment type="subcellular location">
    <subcellularLocation>
        <location evidence="2">Nucleus</location>
    </subcellularLocation>
</comment>
<sequence>DCQMLLNQLKEITGIQDSAFLQAALKAANGDLMEAVTFLTEEHAQEPAQDAAAAEPSAWEGSAVGKQLPQNVAPAPTPNNKDDVCVVDAFRPLESPKAQAAERDAAERSVAENKNRSKRKRCEVWGENPKQNDWRRVGDWPVGMKNIGNTCWFSAVIQSLFQLPEFRRLVLGYSLPQNVLESCRSRTGKRNIAFMQELQCLFALMLGTRRKFVDPSAALELLRDAFRSAEEQQQDVSEFTHKLLDWLEDAFQLAVNVKSPGDKSENPMVQLFYGTFLTEGVHEGNTFSKIETFGQYPLQVNGYRNLNECLEGAMVEGEMDEATASQSVKYGQERWFTKLPPVLTFELSRFEFNQSLGQPEKIHTKLEFPQTIYMDRYLYCSKELIQMKREEMKRLKEKMVILQQKLERYMKYGSGPARFPLPDMLQYVLEFIATKPAVVVSSAQGSQTTLLQSQAEPRVLDVLSQPSGVLEKKDTPTEDGAFFLANSSPQQKSTTPLQPSGSPAEISERPAPHVVSEEELNLVRTCLQRWRNEIEQDVQDLKESIARISLSIEQMYCDPLLQQVPYRLHAVLVHEGQANAGHYWAFIYDQPRKSWLKYNDISVTESSWEELERDSFGGLKNASAYCLMYISDKVSRFVADGDDGSEVGQFQKEVEALPPELRHYIQEDNWRLEQEAEEWEEEQSCKIPQMEPSPASESQDLSSESGPDQSSVCEQSVRSLSSEHAMIAKEQTAKAIANTADAYEKNGVEAALCEAFHEEYSRLYLLAKETPTPQNDARLQHVLIYFLQNNAPQQVVERTLLEQFADKNLSISIMKVARAKLREIGPDDVDMEEYKRWHEDYSLFRKVSVYLLTGLELYQKRKYQESLTYLVYAYQSNTKLLLKGANRGVNESLIALYRRKCLLKLNEVAASLFVSCEEARVAEGISILNELIIPCMHLMNSFEISKEDLDAIEVMRNRWCSYLGREDMD</sequence>
<feature type="compositionally biased region" description="Polar residues" evidence="12">
    <location>
        <begin position="695"/>
        <end position="712"/>
    </location>
</feature>
<dbReference type="PANTHER" id="PTHR43982:SF6">
    <property type="entry name" value="UBIQUITIN CARBOXYL-TERMINAL HYDROLASE 2-RELATED"/>
    <property type="match status" value="1"/>
</dbReference>
<dbReference type="InterPro" id="IPR028889">
    <property type="entry name" value="USP"/>
</dbReference>
<dbReference type="CDD" id="cd02665">
    <property type="entry name" value="Peptidase_C19I"/>
    <property type="match status" value="1"/>
</dbReference>
<evidence type="ECO:0000256" key="11">
    <source>
        <dbReference type="SAM" id="Coils"/>
    </source>
</evidence>
<dbReference type="PROSITE" id="PS00973">
    <property type="entry name" value="USP_2"/>
    <property type="match status" value="1"/>
</dbReference>
<feature type="domain" description="USP" evidence="13">
    <location>
        <begin position="142"/>
        <end position="632"/>
    </location>
</feature>
<organism evidence="14 15">
    <name type="scientific">Cathartes aura</name>
    <name type="common">Turkey vulture</name>
    <name type="synonym">Vultur aura</name>
    <dbReference type="NCBI Taxonomy" id="43455"/>
    <lineage>
        <taxon>Eukaryota</taxon>
        <taxon>Metazoa</taxon>
        <taxon>Chordata</taxon>
        <taxon>Craniata</taxon>
        <taxon>Vertebrata</taxon>
        <taxon>Euteleostomi</taxon>
        <taxon>Archelosauria</taxon>
        <taxon>Archosauria</taxon>
        <taxon>Dinosauria</taxon>
        <taxon>Saurischia</taxon>
        <taxon>Theropoda</taxon>
        <taxon>Coelurosauria</taxon>
        <taxon>Aves</taxon>
        <taxon>Neognathae</taxon>
        <taxon>Neoaves</taxon>
        <taxon>Telluraves</taxon>
        <taxon>Accipitrimorphae</taxon>
        <taxon>Accipitriformes</taxon>
        <taxon>Cathartidae</taxon>
        <taxon>Cathartes</taxon>
    </lineage>
</organism>
<feature type="coiled-coil region" evidence="11">
    <location>
        <begin position="385"/>
        <end position="412"/>
    </location>
</feature>
<evidence type="ECO:0000256" key="12">
    <source>
        <dbReference type="SAM" id="MobiDB-lite"/>
    </source>
</evidence>
<keyword evidence="15" id="KW-1185">Reference proteome</keyword>
<dbReference type="FunFam" id="3.90.70.10:FF:000004">
    <property type="entry name" value="Putative ubiquitin carboxyl-terminal hydrolase 25"/>
    <property type="match status" value="1"/>
</dbReference>
<proteinExistence type="inferred from homology"/>
<evidence type="ECO:0000256" key="5">
    <source>
        <dbReference type="ARBA" id="ARBA00022786"/>
    </source>
</evidence>
<feature type="region of interest" description="Disordered" evidence="12">
    <location>
        <begin position="675"/>
        <end position="712"/>
    </location>
</feature>
<evidence type="ECO:0000259" key="13">
    <source>
        <dbReference type="PROSITE" id="PS50235"/>
    </source>
</evidence>
<dbReference type="OrthoDB" id="2420415at2759"/>
<name>A0A091LKT7_CATAU</name>
<dbReference type="GO" id="GO:0070628">
    <property type="term" value="F:proteasome binding"/>
    <property type="evidence" value="ECO:0007669"/>
    <property type="project" value="TreeGrafter"/>
</dbReference>
<dbReference type="Gene3D" id="3.90.70.10">
    <property type="entry name" value="Cysteine proteinases"/>
    <property type="match status" value="1"/>
</dbReference>
<feature type="compositionally biased region" description="Basic and acidic residues" evidence="12">
    <location>
        <begin position="100"/>
        <end position="115"/>
    </location>
</feature>
<accession>A0A091LKT7</accession>
<dbReference type="GO" id="GO:0005634">
    <property type="term" value="C:nucleus"/>
    <property type="evidence" value="ECO:0007669"/>
    <property type="project" value="UniProtKB-SubCell"/>
</dbReference>
<evidence type="ECO:0000256" key="3">
    <source>
        <dbReference type="ARBA" id="ARBA00022499"/>
    </source>
</evidence>
<keyword evidence="8" id="KW-0832">Ubl conjugation</keyword>
<keyword evidence="11" id="KW-0175">Coiled coil</keyword>
<dbReference type="GO" id="GO:0016579">
    <property type="term" value="P:protein deubiquitination"/>
    <property type="evidence" value="ECO:0007669"/>
    <property type="project" value="InterPro"/>
</dbReference>
<dbReference type="EC" id="3.4.19.12" evidence="10"/>
<keyword evidence="6 10" id="KW-0378">Hydrolase</keyword>
<dbReference type="GO" id="GO:0004843">
    <property type="term" value="F:cysteine-type deubiquitinase activity"/>
    <property type="evidence" value="ECO:0007669"/>
    <property type="project" value="UniProtKB-UniRule"/>
</dbReference>
<protein>
    <recommendedName>
        <fullName evidence="10">Ubiquitin carboxyl-terminal hydrolase</fullName>
        <ecNumber evidence="10">3.4.19.12</ecNumber>
    </recommendedName>
</protein>
<dbReference type="SUPFAM" id="SSF46934">
    <property type="entry name" value="UBA-like"/>
    <property type="match status" value="1"/>
</dbReference>
<evidence type="ECO:0000256" key="7">
    <source>
        <dbReference type="ARBA" id="ARBA00022807"/>
    </source>
</evidence>
<feature type="region of interest" description="Disordered" evidence="12">
    <location>
        <begin position="96"/>
        <end position="122"/>
    </location>
</feature>
<dbReference type="InterPro" id="IPR054109">
    <property type="entry name" value="UBA_8"/>
</dbReference>
<evidence type="ECO:0000256" key="9">
    <source>
        <dbReference type="ARBA" id="ARBA00023242"/>
    </source>
</evidence>
<feature type="region of interest" description="Disordered" evidence="12">
    <location>
        <begin position="479"/>
        <end position="512"/>
    </location>
</feature>
<dbReference type="GO" id="GO:0043161">
    <property type="term" value="P:proteasome-mediated ubiquitin-dependent protein catabolic process"/>
    <property type="evidence" value="ECO:0007669"/>
    <property type="project" value="InterPro"/>
</dbReference>
<keyword evidence="9" id="KW-0539">Nucleus</keyword>
<evidence type="ECO:0000256" key="10">
    <source>
        <dbReference type="RuleBase" id="RU366025"/>
    </source>
</evidence>
<dbReference type="Proteomes" id="UP000053745">
    <property type="component" value="Unassembled WGS sequence"/>
</dbReference>
<feature type="non-terminal residue" evidence="14">
    <location>
        <position position="1"/>
    </location>
</feature>
<dbReference type="InterPro" id="IPR044635">
    <property type="entry name" value="UBP14-like"/>
</dbReference>
<gene>
    <name evidence="14" type="ORF">N323_09946</name>
</gene>
<keyword evidence="7 10" id="KW-0788">Thiol protease</keyword>
<dbReference type="CDD" id="cd14355">
    <property type="entry name" value="UBA_UBP28"/>
    <property type="match status" value="1"/>
</dbReference>
<reference evidence="14 15" key="1">
    <citation type="submission" date="2014-04" db="EMBL/GenBank/DDBJ databases">
        <title>Genome evolution of avian class.</title>
        <authorList>
            <person name="Zhang G."/>
            <person name="Li C."/>
        </authorList>
    </citation>
    <scope>NUCLEOTIDE SEQUENCE [LARGE SCALE GENOMIC DNA]</scope>
    <source>
        <strain evidence="14">BGI_N323</strain>
    </source>
</reference>
<comment type="similarity">
    <text evidence="10">Belongs to the peptidase C19 family.</text>
</comment>
<evidence type="ECO:0000256" key="1">
    <source>
        <dbReference type="ARBA" id="ARBA00000707"/>
    </source>
</evidence>
<dbReference type="Pfam" id="PF00443">
    <property type="entry name" value="UCH"/>
    <property type="match status" value="1"/>
</dbReference>
<keyword evidence="5 10" id="KW-0833">Ubl conjugation pathway</keyword>
<dbReference type="InterPro" id="IPR009060">
    <property type="entry name" value="UBA-like_sf"/>
</dbReference>
<dbReference type="PANTHER" id="PTHR43982">
    <property type="entry name" value="UBIQUITIN CARBOXYL-TERMINAL HYDROLASE"/>
    <property type="match status" value="1"/>
</dbReference>
<dbReference type="InterPro" id="IPR001394">
    <property type="entry name" value="Peptidase_C19_UCH"/>
</dbReference>
<dbReference type="Pfam" id="PF22566">
    <property type="entry name" value="UBA_8"/>
    <property type="match status" value="1"/>
</dbReference>
<dbReference type="SUPFAM" id="SSF54001">
    <property type="entry name" value="Cysteine proteinases"/>
    <property type="match status" value="1"/>
</dbReference>
<keyword evidence="4 10" id="KW-0645">Protease</keyword>
<dbReference type="Gene3D" id="1.10.8.10">
    <property type="entry name" value="DNA helicase RuvA subunit, C-terminal domain"/>
    <property type="match status" value="1"/>
</dbReference>
<evidence type="ECO:0000256" key="2">
    <source>
        <dbReference type="ARBA" id="ARBA00004123"/>
    </source>
</evidence>
<dbReference type="GO" id="GO:0061136">
    <property type="term" value="P:regulation of proteasomal protein catabolic process"/>
    <property type="evidence" value="ECO:0007669"/>
    <property type="project" value="TreeGrafter"/>
</dbReference>
<evidence type="ECO:0000256" key="4">
    <source>
        <dbReference type="ARBA" id="ARBA00022670"/>
    </source>
</evidence>
<evidence type="ECO:0000313" key="15">
    <source>
        <dbReference type="Proteomes" id="UP000053745"/>
    </source>
</evidence>
<evidence type="ECO:0000256" key="6">
    <source>
        <dbReference type="ARBA" id="ARBA00022801"/>
    </source>
</evidence>
<keyword evidence="3" id="KW-1017">Isopeptide bond</keyword>
<dbReference type="InterPro" id="IPR038765">
    <property type="entry name" value="Papain-like_cys_pep_sf"/>
</dbReference>
<dbReference type="PROSITE" id="PS00972">
    <property type="entry name" value="USP_1"/>
    <property type="match status" value="1"/>
</dbReference>
<evidence type="ECO:0000256" key="8">
    <source>
        <dbReference type="ARBA" id="ARBA00022843"/>
    </source>
</evidence>
<dbReference type="AlphaFoldDB" id="A0A091LKT7"/>
<dbReference type="PROSITE" id="PS50235">
    <property type="entry name" value="USP_3"/>
    <property type="match status" value="1"/>
</dbReference>
<evidence type="ECO:0000313" key="14">
    <source>
        <dbReference type="EMBL" id="KFP56789.1"/>
    </source>
</evidence>
<dbReference type="InterPro" id="IPR054108">
    <property type="entry name" value="USP25/28_UIM"/>
</dbReference>